<dbReference type="EMBL" id="FZMP01000198">
    <property type="protein sequence ID" value="SNQ61892.1"/>
    <property type="molecule type" value="Genomic_DNA"/>
</dbReference>
<name>A0A284VRJ6_9EURY</name>
<protein>
    <submittedName>
        <fullName evidence="1">Uncharacterized protein</fullName>
    </submittedName>
</protein>
<dbReference type="RefSeq" id="WP_096206521.1">
    <property type="nucleotide sequence ID" value="NZ_FZMP01000198.1"/>
</dbReference>
<organism evidence="1 2">
    <name type="scientific">Candidatus Methanoperedens nitratireducens</name>
    <dbReference type="NCBI Taxonomy" id="1392998"/>
    <lineage>
        <taxon>Archaea</taxon>
        <taxon>Methanobacteriati</taxon>
        <taxon>Methanobacteriota</taxon>
        <taxon>Stenosarchaea group</taxon>
        <taxon>Methanomicrobia</taxon>
        <taxon>Methanosarcinales</taxon>
        <taxon>ANME-2 cluster</taxon>
        <taxon>Candidatus Methanoperedentaceae</taxon>
        <taxon>Candidatus Methanoperedens</taxon>
    </lineage>
</organism>
<dbReference type="Proteomes" id="UP000218615">
    <property type="component" value="Unassembled WGS sequence"/>
</dbReference>
<evidence type="ECO:0000313" key="2">
    <source>
        <dbReference type="Proteomes" id="UP000218615"/>
    </source>
</evidence>
<sequence>MGKNDYGASHWSSDKVWERRKTELNAKIDHPELEPAIAKVMQLLKDERLTLGQMMFVLVKVEHRLMLPETSRG</sequence>
<accession>A0A284VRJ6</accession>
<gene>
    <name evidence="1" type="ORF">MNV_510008</name>
</gene>
<proteinExistence type="predicted"/>
<reference evidence="2" key="1">
    <citation type="submission" date="2017-06" db="EMBL/GenBank/DDBJ databases">
        <authorList>
            <person name="Cremers G."/>
        </authorList>
    </citation>
    <scope>NUCLEOTIDE SEQUENCE [LARGE SCALE GENOMIC DNA]</scope>
</reference>
<keyword evidence="2" id="KW-1185">Reference proteome</keyword>
<dbReference type="AlphaFoldDB" id="A0A284VRJ6"/>
<evidence type="ECO:0000313" key="1">
    <source>
        <dbReference type="EMBL" id="SNQ61892.1"/>
    </source>
</evidence>